<dbReference type="SUPFAM" id="SSF55781">
    <property type="entry name" value="GAF domain-like"/>
    <property type="match status" value="1"/>
</dbReference>
<dbReference type="AlphaFoldDB" id="A0A699ZJZ6"/>
<feature type="domain" description="GAF" evidence="2">
    <location>
        <begin position="7"/>
        <end position="117"/>
    </location>
</feature>
<dbReference type="InterPro" id="IPR003018">
    <property type="entry name" value="GAF"/>
</dbReference>
<dbReference type="SUPFAM" id="SSF55785">
    <property type="entry name" value="PYP-like sensor domain (PAS domain)"/>
    <property type="match status" value="1"/>
</dbReference>
<dbReference type="Gene3D" id="3.30.450.20">
    <property type="entry name" value="PAS domain"/>
    <property type="match status" value="1"/>
</dbReference>
<evidence type="ECO:0000256" key="1">
    <source>
        <dbReference type="ARBA" id="ARBA00023170"/>
    </source>
</evidence>
<dbReference type="PANTHER" id="PTHR43102">
    <property type="entry name" value="SLR1143 PROTEIN"/>
    <property type="match status" value="1"/>
</dbReference>
<dbReference type="Gene3D" id="3.30.450.40">
    <property type="match status" value="1"/>
</dbReference>
<name>A0A699ZJZ6_HAELA</name>
<accession>A0A699ZJZ6</accession>
<keyword evidence="4" id="KW-1185">Reference proteome</keyword>
<comment type="caution">
    <text evidence="3">The sequence shown here is derived from an EMBL/GenBank/DDBJ whole genome shotgun (WGS) entry which is preliminary data.</text>
</comment>
<evidence type="ECO:0000259" key="2">
    <source>
        <dbReference type="Pfam" id="PF01590"/>
    </source>
</evidence>
<proteinExistence type="predicted"/>
<dbReference type="Proteomes" id="UP000485058">
    <property type="component" value="Unassembled WGS sequence"/>
</dbReference>
<dbReference type="EMBL" id="BLLF01002017">
    <property type="protein sequence ID" value="GFH22335.1"/>
    <property type="molecule type" value="Genomic_DNA"/>
</dbReference>
<protein>
    <recommendedName>
        <fullName evidence="2">GAF domain-containing protein</fullName>
    </recommendedName>
</protein>
<evidence type="ECO:0000313" key="3">
    <source>
        <dbReference type="EMBL" id="GFH22335.1"/>
    </source>
</evidence>
<reference evidence="3 4" key="1">
    <citation type="submission" date="2020-02" db="EMBL/GenBank/DDBJ databases">
        <title>Draft genome sequence of Haematococcus lacustris strain NIES-144.</title>
        <authorList>
            <person name="Morimoto D."/>
            <person name="Nakagawa S."/>
            <person name="Yoshida T."/>
            <person name="Sawayama S."/>
        </authorList>
    </citation>
    <scope>NUCLEOTIDE SEQUENCE [LARGE SCALE GENOMIC DNA]</scope>
    <source>
        <strain evidence="3 4">NIES-144</strain>
    </source>
</reference>
<dbReference type="InterPro" id="IPR035965">
    <property type="entry name" value="PAS-like_dom_sf"/>
</dbReference>
<evidence type="ECO:0000313" key="4">
    <source>
        <dbReference type="Proteomes" id="UP000485058"/>
    </source>
</evidence>
<sequence>MQAPAALVALFNDDQVSVVQGDGAFNVGGGAAWQHSVSQWALVTSSHQATVVSDTTLDPRFASHPLVCEEPFIRFYAAAPLVSAAGARLGTLCFLDTQPRQLDAGQALILSNMADMVVRHVEQDKALQQRMAQNAELRRIHKQMHDIVDCFEWCCVVLDTSTPDWTIMYANAAWNKVTGSDRNEVLGRPLASVLEVPGAAPLPGPAHIASVAAGQESKTLLAKLHATAVAWAPASLTEWAMAA</sequence>
<dbReference type="PANTHER" id="PTHR43102:SF2">
    <property type="entry name" value="GAF DOMAIN-CONTAINING PROTEIN"/>
    <property type="match status" value="1"/>
</dbReference>
<dbReference type="Pfam" id="PF01590">
    <property type="entry name" value="GAF"/>
    <property type="match status" value="1"/>
</dbReference>
<gene>
    <name evidence="3" type="ORF">HaLaN_19786</name>
</gene>
<dbReference type="InterPro" id="IPR029016">
    <property type="entry name" value="GAF-like_dom_sf"/>
</dbReference>
<organism evidence="3 4">
    <name type="scientific">Haematococcus lacustris</name>
    <name type="common">Green alga</name>
    <name type="synonym">Haematococcus pluvialis</name>
    <dbReference type="NCBI Taxonomy" id="44745"/>
    <lineage>
        <taxon>Eukaryota</taxon>
        <taxon>Viridiplantae</taxon>
        <taxon>Chlorophyta</taxon>
        <taxon>core chlorophytes</taxon>
        <taxon>Chlorophyceae</taxon>
        <taxon>CS clade</taxon>
        <taxon>Chlamydomonadales</taxon>
        <taxon>Haematococcaceae</taxon>
        <taxon>Haematococcus</taxon>
    </lineage>
</organism>
<keyword evidence="1" id="KW-0675">Receptor</keyword>